<dbReference type="PANTHER" id="PTHR13789">
    <property type="entry name" value="MONOOXYGENASE"/>
    <property type="match status" value="1"/>
</dbReference>
<keyword evidence="3" id="KW-0274">FAD</keyword>
<keyword evidence="2" id="KW-0285">Flavoprotein</keyword>
<comment type="similarity">
    <text evidence="1">Belongs to the paxM FAD-dependent monooxygenase family.</text>
</comment>
<organism evidence="7 8">
    <name type="scientific">Phanerochaete sordida</name>
    <dbReference type="NCBI Taxonomy" id="48140"/>
    <lineage>
        <taxon>Eukaryota</taxon>
        <taxon>Fungi</taxon>
        <taxon>Dikarya</taxon>
        <taxon>Basidiomycota</taxon>
        <taxon>Agaricomycotina</taxon>
        <taxon>Agaricomycetes</taxon>
        <taxon>Polyporales</taxon>
        <taxon>Phanerochaetaceae</taxon>
        <taxon>Phanerochaete</taxon>
    </lineage>
</organism>
<gene>
    <name evidence="7" type="ORF">PsYK624_129640</name>
</gene>
<dbReference type="InterPro" id="IPR002938">
    <property type="entry name" value="FAD-bd"/>
</dbReference>
<dbReference type="PRINTS" id="PR00420">
    <property type="entry name" value="RNGMNOXGNASE"/>
</dbReference>
<keyword evidence="4" id="KW-0560">Oxidoreductase</keyword>
<sequence>MQERPIQARLRIRFVVIGGTPAGLACALALRRAGHDVTVLDVADPHARTRGANGCLVPPSMSKLLLRWLPAERVRALSVRSRALAMTKFEHAQELGTHVWREELFRDAGGDILYMHHADVQGLLRDAAEERGADTRANAQIASVEFGADGRPCVHLASGEAIDADVVVGTDGPESVVRRYVVEHNAPERTRDLSIFSISVPRDAMEKEPDLAPLLAQSTSYSWLGESRGAVGYVAGVRAEYSLQVYVPATSTAALWHTDVTPAQVLAAMGACEPRLRRLVELARAARCVPLTEPRELETWVHTRGRLILIGDAAHPFPRGSTNALAAAVCDAAALGELFRHLHDADQVAPFLHAVEAIRRAPVRELLRMDLACIAEVALPPGAAHARRERRMRAKCDAGTAALVGCEADDKAVALWEQEKAMFAYDAEDHANEWWNDWGLLSDRATNHVCVIPEKVPVCEVVAQSVEVL</sequence>
<dbReference type="Pfam" id="PF01494">
    <property type="entry name" value="FAD_binding_3"/>
    <property type="match status" value="1"/>
</dbReference>
<reference evidence="7 8" key="1">
    <citation type="submission" date="2021-08" db="EMBL/GenBank/DDBJ databases">
        <title>Draft Genome Sequence of Phanerochaete sordida strain YK-624.</title>
        <authorList>
            <person name="Mori T."/>
            <person name="Dohra H."/>
            <person name="Suzuki T."/>
            <person name="Kawagishi H."/>
            <person name="Hirai H."/>
        </authorList>
    </citation>
    <scope>NUCLEOTIDE SEQUENCE [LARGE SCALE GENOMIC DNA]</scope>
    <source>
        <strain evidence="7 8">YK-624</strain>
    </source>
</reference>
<feature type="domain" description="FAD-binding" evidence="6">
    <location>
        <begin position="15"/>
        <end position="343"/>
    </location>
</feature>
<dbReference type="Proteomes" id="UP000703269">
    <property type="component" value="Unassembled WGS sequence"/>
</dbReference>
<dbReference type="Gene3D" id="3.50.50.60">
    <property type="entry name" value="FAD/NAD(P)-binding domain"/>
    <property type="match status" value="1"/>
</dbReference>
<dbReference type="GO" id="GO:0071949">
    <property type="term" value="F:FAD binding"/>
    <property type="evidence" value="ECO:0007669"/>
    <property type="project" value="InterPro"/>
</dbReference>
<dbReference type="SUPFAM" id="SSF51905">
    <property type="entry name" value="FAD/NAD(P)-binding domain"/>
    <property type="match status" value="1"/>
</dbReference>
<name>A0A9P3GKT9_9APHY</name>
<dbReference type="InterPro" id="IPR036188">
    <property type="entry name" value="FAD/NAD-bd_sf"/>
</dbReference>
<dbReference type="InterPro" id="IPR050493">
    <property type="entry name" value="FAD-dep_Monooxygenase_BioMet"/>
</dbReference>
<dbReference type="PANTHER" id="PTHR13789:SF147">
    <property type="entry name" value="PUTATIVE (AFU_ORTHOLOGUE AFUA_2G01950)-RELATED"/>
    <property type="match status" value="1"/>
</dbReference>
<evidence type="ECO:0000256" key="3">
    <source>
        <dbReference type="ARBA" id="ARBA00022827"/>
    </source>
</evidence>
<accession>A0A9P3GKT9</accession>
<dbReference type="PROSITE" id="PS51257">
    <property type="entry name" value="PROKAR_LIPOPROTEIN"/>
    <property type="match status" value="1"/>
</dbReference>
<evidence type="ECO:0000313" key="7">
    <source>
        <dbReference type="EMBL" id="GJE96758.1"/>
    </source>
</evidence>
<comment type="caution">
    <text evidence="7">The sequence shown here is derived from an EMBL/GenBank/DDBJ whole genome shotgun (WGS) entry which is preliminary data.</text>
</comment>
<dbReference type="GO" id="GO:0004497">
    <property type="term" value="F:monooxygenase activity"/>
    <property type="evidence" value="ECO:0007669"/>
    <property type="project" value="UniProtKB-KW"/>
</dbReference>
<dbReference type="EMBL" id="BPQB01000063">
    <property type="protein sequence ID" value="GJE96758.1"/>
    <property type="molecule type" value="Genomic_DNA"/>
</dbReference>
<evidence type="ECO:0000256" key="4">
    <source>
        <dbReference type="ARBA" id="ARBA00023002"/>
    </source>
</evidence>
<evidence type="ECO:0000256" key="5">
    <source>
        <dbReference type="ARBA" id="ARBA00023033"/>
    </source>
</evidence>
<evidence type="ECO:0000256" key="2">
    <source>
        <dbReference type="ARBA" id="ARBA00022630"/>
    </source>
</evidence>
<evidence type="ECO:0000259" key="6">
    <source>
        <dbReference type="Pfam" id="PF01494"/>
    </source>
</evidence>
<evidence type="ECO:0000256" key="1">
    <source>
        <dbReference type="ARBA" id="ARBA00007992"/>
    </source>
</evidence>
<dbReference type="OrthoDB" id="420606at2759"/>
<keyword evidence="8" id="KW-1185">Reference proteome</keyword>
<dbReference type="AlphaFoldDB" id="A0A9P3GKT9"/>
<proteinExistence type="inferred from homology"/>
<protein>
    <submittedName>
        <fullName evidence="7">FAD-dependent monooxygenase</fullName>
    </submittedName>
</protein>
<keyword evidence="5 7" id="KW-0503">Monooxygenase</keyword>
<evidence type="ECO:0000313" key="8">
    <source>
        <dbReference type="Proteomes" id="UP000703269"/>
    </source>
</evidence>